<dbReference type="InterPro" id="IPR002589">
    <property type="entry name" value="Macro_dom"/>
</dbReference>
<evidence type="ECO:0000313" key="3">
    <source>
        <dbReference type="EMBL" id="MBS4099780.1"/>
    </source>
</evidence>
<proteinExistence type="predicted"/>
<protein>
    <submittedName>
        <fullName evidence="3">Macro domain-containing protein</fullName>
    </submittedName>
</protein>
<dbReference type="RefSeq" id="WP_212552658.1">
    <property type="nucleotide sequence ID" value="NZ_JAGXOE010000001.1"/>
</dbReference>
<dbReference type="Gene3D" id="3.40.220.10">
    <property type="entry name" value="Leucine Aminopeptidase, subunit E, domain 1"/>
    <property type="match status" value="1"/>
</dbReference>
<dbReference type="PANTHER" id="PTHR11106:SF27">
    <property type="entry name" value="MACRO DOMAIN-CONTAINING PROTEIN"/>
    <property type="match status" value="1"/>
</dbReference>
<dbReference type="InterPro" id="IPR043472">
    <property type="entry name" value="Macro_dom-like"/>
</dbReference>
<dbReference type="Pfam" id="PF01661">
    <property type="entry name" value="Macro"/>
    <property type="match status" value="1"/>
</dbReference>
<evidence type="ECO:0000256" key="1">
    <source>
        <dbReference type="SAM" id="MobiDB-lite"/>
    </source>
</evidence>
<organism evidence="3 4">
    <name type="scientific">Tsukamurella paurometabola</name>
    <name type="common">Corynebacterium paurometabolum</name>
    <dbReference type="NCBI Taxonomy" id="2061"/>
    <lineage>
        <taxon>Bacteria</taxon>
        <taxon>Bacillati</taxon>
        <taxon>Actinomycetota</taxon>
        <taxon>Actinomycetes</taxon>
        <taxon>Mycobacteriales</taxon>
        <taxon>Tsukamurellaceae</taxon>
        <taxon>Tsukamurella</taxon>
    </lineage>
</organism>
<accession>A0ABS5N690</accession>
<evidence type="ECO:0000259" key="2">
    <source>
        <dbReference type="PROSITE" id="PS51154"/>
    </source>
</evidence>
<sequence length="317" mass="34393">MTVSAPLFRVVRGDITRLRADVVVNAANRAMRGGGGVDGAIHRAGGPEILADCVRRFPDGLPTGGVGWTTAGDLPARYVVHAVGPNRAAGESDPSLLRSCYSGAIRTATDLGARTIAFPLISAGVYRWPLDDAIRIAIETILTTPGAVELVTLAVFDDAAHERATALLQGGLADRFVPFRILDAVAHLHAAGYHQVRCRPYVYATGHWRAEVEVAGRRADDAAVARYSSAAGQMYLDVRVEPWTSPLELAAAMLRHLDRDLVPDLDPRHDAYVRWFDGLRALSARRRAVPVAYREYDEQPGWTVGDGPRYPDPPDDD</sequence>
<gene>
    <name evidence="3" type="ORF">KFZ73_00885</name>
</gene>
<keyword evidence="4" id="KW-1185">Reference proteome</keyword>
<dbReference type="Proteomes" id="UP000676853">
    <property type="component" value="Unassembled WGS sequence"/>
</dbReference>
<dbReference type="SUPFAM" id="SSF52949">
    <property type="entry name" value="Macro domain-like"/>
    <property type="match status" value="1"/>
</dbReference>
<name>A0ABS5N690_TSUPA</name>
<dbReference type="PROSITE" id="PS51154">
    <property type="entry name" value="MACRO"/>
    <property type="match status" value="1"/>
</dbReference>
<dbReference type="SMART" id="SM00506">
    <property type="entry name" value="A1pp"/>
    <property type="match status" value="1"/>
</dbReference>
<dbReference type="PANTHER" id="PTHR11106">
    <property type="entry name" value="GANGLIOSIDE INDUCED DIFFERENTIATION ASSOCIATED PROTEIN 2-RELATED"/>
    <property type="match status" value="1"/>
</dbReference>
<feature type="domain" description="Macro" evidence="2">
    <location>
        <begin position="1"/>
        <end position="172"/>
    </location>
</feature>
<evidence type="ECO:0000313" key="4">
    <source>
        <dbReference type="Proteomes" id="UP000676853"/>
    </source>
</evidence>
<dbReference type="EMBL" id="JAGXOE010000001">
    <property type="protein sequence ID" value="MBS4099780.1"/>
    <property type="molecule type" value="Genomic_DNA"/>
</dbReference>
<feature type="region of interest" description="Disordered" evidence="1">
    <location>
        <begin position="298"/>
        <end position="317"/>
    </location>
</feature>
<comment type="caution">
    <text evidence="3">The sequence shown here is derived from an EMBL/GenBank/DDBJ whole genome shotgun (WGS) entry which is preliminary data.</text>
</comment>
<reference evidence="3 4" key="1">
    <citation type="submission" date="2021-04" db="EMBL/GenBank/DDBJ databases">
        <title>Whole genome sequence analysis of a thiophenic sulfur metabolizing bacteria.</title>
        <authorList>
            <person name="Akhtar N."/>
            <person name="Akram J."/>
            <person name="Aslam A."/>
        </authorList>
    </citation>
    <scope>NUCLEOTIDE SEQUENCE [LARGE SCALE GENOMIC DNA]</scope>
    <source>
        <strain evidence="3 4">3OW</strain>
    </source>
</reference>